<comment type="caution">
    <text evidence="1">The sequence shown here is derived from an EMBL/GenBank/DDBJ whole genome shotgun (WGS) entry which is preliminary data.</text>
</comment>
<name>A0ACC1HM45_9FUNG</name>
<accession>A0ACC1HM45</accession>
<proteinExistence type="predicted"/>
<organism evidence="1 2">
    <name type="scientific">Spiromyces aspiralis</name>
    <dbReference type="NCBI Taxonomy" id="68401"/>
    <lineage>
        <taxon>Eukaryota</taxon>
        <taxon>Fungi</taxon>
        <taxon>Fungi incertae sedis</taxon>
        <taxon>Zoopagomycota</taxon>
        <taxon>Kickxellomycotina</taxon>
        <taxon>Kickxellomycetes</taxon>
        <taxon>Kickxellales</taxon>
        <taxon>Kickxellaceae</taxon>
        <taxon>Spiromyces</taxon>
    </lineage>
</organism>
<sequence length="166" mass="18766">DIKCWKIECLTEGVKDGPSYVYSNKAIVITDCLFGWHMQCFLRSLNMPPKGSKLKHDVVIKDSWLHMADKHCDEVELLRWIRDALSGKEGINLEYPHLLHGSCVKLWTGAANSDSKPAFITDDADNFYCGLPTTIANNHDSGEYNSGGNITAKWPFCKHWQIVIEP</sequence>
<reference evidence="1" key="1">
    <citation type="submission" date="2022-06" db="EMBL/GenBank/DDBJ databases">
        <title>Phylogenomic reconstructions and comparative analyses of Kickxellomycotina fungi.</title>
        <authorList>
            <person name="Reynolds N.K."/>
            <person name="Stajich J.E."/>
            <person name="Barry K."/>
            <person name="Grigoriev I.V."/>
            <person name="Crous P."/>
            <person name="Smith M.E."/>
        </authorList>
    </citation>
    <scope>NUCLEOTIDE SEQUENCE</scope>
    <source>
        <strain evidence="1">RSA 2271</strain>
    </source>
</reference>
<evidence type="ECO:0000313" key="1">
    <source>
        <dbReference type="EMBL" id="KAJ1676450.1"/>
    </source>
</evidence>
<protein>
    <submittedName>
        <fullName evidence="1">Uncharacterized protein</fullName>
    </submittedName>
</protein>
<evidence type="ECO:0000313" key="2">
    <source>
        <dbReference type="Proteomes" id="UP001145114"/>
    </source>
</evidence>
<dbReference type="Proteomes" id="UP001145114">
    <property type="component" value="Unassembled WGS sequence"/>
</dbReference>
<dbReference type="EMBL" id="JAMZIH010004088">
    <property type="protein sequence ID" value="KAJ1676450.1"/>
    <property type="molecule type" value="Genomic_DNA"/>
</dbReference>
<feature type="non-terminal residue" evidence="1">
    <location>
        <position position="1"/>
    </location>
</feature>
<gene>
    <name evidence="1" type="ORF">EV182_008167</name>
</gene>
<keyword evidence="2" id="KW-1185">Reference proteome</keyword>
<feature type="non-terminal residue" evidence="1">
    <location>
        <position position="166"/>
    </location>
</feature>